<dbReference type="RefSeq" id="XP_022253254.1">
    <property type="nucleotide sequence ID" value="XM_022397546.1"/>
</dbReference>
<dbReference type="PANTHER" id="PTHR12504">
    <property type="entry name" value="MITOCHONDRIAL IMPORT RECEPTOR SUBUNIT TOM22"/>
    <property type="match status" value="1"/>
</dbReference>
<keyword evidence="9" id="KW-0811">Translocation</keyword>
<evidence type="ECO:0000256" key="12">
    <source>
        <dbReference type="ARBA" id="ARBA00023170"/>
    </source>
</evidence>
<dbReference type="GeneID" id="106469119"/>
<evidence type="ECO:0000256" key="6">
    <source>
        <dbReference type="ARBA" id="ARBA00022787"/>
    </source>
</evidence>
<evidence type="ECO:0000256" key="3">
    <source>
        <dbReference type="ARBA" id="ARBA00016229"/>
    </source>
</evidence>
<feature type="compositionally biased region" description="Basic and acidic residues" evidence="13">
    <location>
        <begin position="23"/>
        <end position="33"/>
    </location>
</feature>
<dbReference type="PANTHER" id="PTHR12504:SF0">
    <property type="entry name" value="MITOCHONDRIAL IMPORT RECEPTOR SUBUNIT TOM22 HOMOLOG"/>
    <property type="match status" value="1"/>
</dbReference>
<feature type="region of interest" description="Disordered" evidence="13">
    <location>
        <begin position="1"/>
        <end position="57"/>
    </location>
</feature>
<evidence type="ECO:0000256" key="13">
    <source>
        <dbReference type="SAM" id="MobiDB-lite"/>
    </source>
</evidence>
<evidence type="ECO:0000256" key="9">
    <source>
        <dbReference type="ARBA" id="ARBA00023010"/>
    </source>
</evidence>
<feature type="transmembrane region" description="Helical" evidence="14">
    <location>
        <begin position="103"/>
        <end position="122"/>
    </location>
</feature>
<dbReference type="RefSeq" id="XP_013785030.1">
    <property type="nucleotide sequence ID" value="XM_013929576.2"/>
</dbReference>
<evidence type="ECO:0000256" key="14">
    <source>
        <dbReference type="SAM" id="Phobius"/>
    </source>
</evidence>
<proteinExistence type="inferred from homology"/>
<keyword evidence="12 16" id="KW-0675">Receptor</keyword>
<evidence type="ECO:0000313" key="17">
    <source>
        <dbReference type="RefSeq" id="XP_013785029.1"/>
    </source>
</evidence>
<protein>
    <recommendedName>
        <fullName evidence="3">Mitochondrial import receptor subunit TOM22 homolog</fullName>
    </recommendedName>
</protein>
<dbReference type="Pfam" id="PF04281">
    <property type="entry name" value="Tom22"/>
    <property type="match status" value="1"/>
</dbReference>
<comment type="similarity">
    <text evidence="2">Belongs to the Tom22 family.</text>
</comment>
<dbReference type="RefSeq" id="XP_013785029.1">
    <property type="nucleotide sequence ID" value="XM_013929575.2"/>
</dbReference>
<organism evidence="15 16">
    <name type="scientific">Limulus polyphemus</name>
    <name type="common">Atlantic horseshoe crab</name>
    <dbReference type="NCBI Taxonomy" id="6850"/>
    <lineage>
        <taxon>Eukaryota</taxon>
        <taxon>Metazoa</taxon>
        <taxon>Ecdysozoa</taxon>
        <taxon>Arthropoda</taxon>
        <taxon>Chelicerata</taxon>
        <taxon>Merostomata</taxon>
        <taxon>Xiphosura</taxon>
        <taxon>Limulidae</taxon>
        <taxon>Limulus</taxon>
    </lineage>
</organism>
<keyword evidence="5 14" id="KW-0812">Transmembrane</keyword>
<dbReference type="Proteomes" id="UP000694941">
    <property type="component" value="Unplaced"/>
</dbReference>
<evidence type="ECO:0000313" key="16">
    <source>
        <dbReference type="RefSeq" id="XP_013785028.1"/>
    </source>
</evidence>
<evidence type="ECO:0000256" key="1">
    <source>
        <dbReference type="ARBA" id="ARBA00004572"/>
    </source>
</evidence>
<evidence type="ECO:0000313" key="20">
    <source>
        <dbReference type="RefSeq" id="XP_022253254.1"/>
    </source>
</evidence>
<evidence type="ECO:0000313" key="19">
    <source>
        <dbReference type="RefSeq" id="XP_013785031.1"/>
    </source>
</evidence>
<feature type="region of interest" description="Disordered" evidence="13">
    <location>
        <begin position="149"/>
        <end position="169"/>
    </location>
</feature>
<accession>A0ABM1BMJ0</accession>
<evidence type="ECO:0000256" key="7">
    <source>
        <dbReference type="ARBA" id="ARBA00022927"/>
    </source>
</evidence>
<keyword evidence="8 14" id="KW-1133">Transmembrane helix</keyword>
<feature type="compositionally biased region" description="Pro residues" evidence="13">
    <location>
        <begin position="157"/>
        <end position="169"/>
    </location>
</feature>
<keyword evidence="15" id="KW-1185">Reference proteome</keyword>
<name>A0ABM1BMJ0_LIMPO</name>
<evidence type="ECO:0000313" key="18">
    <source>
        <dbReference type="RefSeq" id="XP_013785030.1"/>
    </source>
</evidence>
<keyword evidence="11 14" id="KW-0472">Membrane</keyword>
<evidence type="ECO:0000256" key="5">
    <source>
        <dbReference type="ARBA" id="ARBA00022692"/>
    </source>
</evidence>
<sequence>MASEEGESGFELMNVPENSEESSQIKKEDKEAEAGTSSSSALESGEPVGLFKTDDDDDLDESLGERLWGLTEMFPESLRSTVWSMMAGTVGSVKWFYGFSRSAFWIFFSSSAILIAPVIFEIERMQMEEMQKQQQRQILLGPSAAVSSSSGMGMMMPGPPPPQQQPSQH</sequence>
<evidence type="ECO:0000256" key="10">
    <source>
        <dbReference type="ARBA" id="ARBA00023128"/>
    </source>
</evidence>
<keyword evidence="4" id="KW-0813">Transport</keyword>
<comment type="subcellular location">
    <subcellularLocation>
        <location evidence="1">Mitochondrion outer membrane</location>
        <topology evidence="1">Single-pass membrane protein</topology>
    </subcellularLocation>
</comment>
<evidence type="ECO:0000256" key="2">
    <source>
        <dbReference type="ARBA" id="ARBA00009874"/>
    </source>
</evidence>
<gene>
    <name evidence="16 17 18 19 20" type="primary">LOC106469119</name>
</gene>
<reference evidence="16 17" key="1">
    <citation type="submission" date="2025-05" db="UniProtKB">
        <authorList>
            <consortium name="RefSeq"/>
        </authorList>
    </citation>
    <scope>IDENTIFICATION</scope>
    <source>
        <tissue evidence="16 17">Muscle</tissue>
    </source>
</reference>
<evidence type="ECO:0000256" key="11">
    <source>
        <dbReference type="ARBA" id="ARBA00023136"/>
    </source>
</evidence>
<dbReference type="CDD" id="cd22884">
    <property type="entry name" value="TOM22"/>
    <property type="match status" value="1"/>
</dbReference>
<evidence type="ECO:0000313" key="15">
    <source>
        <dbReference type="Proteomes" id="UP000694941"/>
    </source>
</evidence>
<dbReference type="RefSeq" id="XP_013785031.1">
    <property type="nucleotide sequence ID" value="XM_013929577.2"/>
</dbReference>
<evidence type="ECO:0000256" key="4">
    <source>
        <dbReference type="ARBA" id="ARBA00022448"/>
    </source>
</evidence>
<keyword evidence="10" id="KW-0496">Mitochondrion</keyword>
<dbReference type="RefSeq" id="XP_013785028.1">
    <property type="nucleotide sequence ID" value="XM_013929574.2"/>
</dbReference>
<keyword evidence="7" id="KW-0653">Protein transport</keyword>
<evidence type="ECO:0000256" key="8">
    <source>
        <dbReference type="ARBA" id="ARBA00022989"/>
    </source>
</evidence>
<dbReference type="InterPro" id="IPR005683">
    <property type="entry name" value="Tom22"/>
</dbReference>
<keyword evidence="6" id="KW-1000">Mitochondrion outer membrane</keyword>